<organism evidence="1 2">
    <name type="scientific">Tsukamurella soli</name>
    <dbReference type="NCBI Taxonomy" id="644556"/>
    <lineage>
        <taxon>Bacteria</taxon>
        <taxon>Bacillati</taxon>
        <taxon>Actinomycetota</taxon>
        <taxon>Actinomycetes</taxon>
        <taxon>Mycobacteriales</taxon>
        <taxon>Tsukamurellaceae</taxon>
        <taxon>Tsukamurella</taxon>
    </lineage>
</organism>
<dbReference type="EMBL" id="BAABFR010000087">
    <property type="protein sequence ID" value="GAA4401333.1"/>
    <property type="molecule type" value="Genomic_DNA"/>
</dbReference>
<proteinExistence type="predicted"/>
<dbReference type="Gene3D" id="3.40.50.1820">
    <property type="entry name" value="alpha/beta hydrolase"/>
    <property type="match status" value="1"/>
</dbReference>
<dbReference type="InterPro" id="IPR005152">
    <property type="entry name" value="Lipase_secreted"/>
</dbReference>
<dbReference type="InterPro" id="IPR029058">
    <property type="entry name" value="AB_hydrolase_fold"/>
</dbReference>
<dbReference type="PANTHER" id="PTHR34853:SF1">
    <property type="entry name" value="LIPASE 5"/>
    <property type="match status" value="1"/>
</dbReference>
<reference evidence="2" key="1">
    <citation type="journal article" date="2019" name="Int. J. Syst. Evol. Microbiol.">
        <title>The Global Catalogue of Microorganisms (GCM) 10K type strain sequencing project: providing services to taxonomists for standard genome sequencing and annotation.</title>
        <authorList>
            <consortium name="The Broad Institute Genomics Platform"/>
            <consortium name="The Broad Institute Genome Sequencing Center for Infectious Disease"/>
            <person name="Wu L."/>
            <person name="Ma J."/>
        </authorList>
    </citation>
    <scope>NUCLEOTIDE SEQUENCE [LARGE SCALE GENOMIC DNA]</scope>
    <source>
        <strain evidence="2">JCM 17688</strain>
    </source>
</reference>
<comment type="caution">
    <text evidence="1">The sequence shown here is derived from an EMBL/GenBank/DDBJ whole genome shotgun (WGS) entry which is preliminary data.</text>
</comment>
<accession>A0ABP8K6C5</accession>
<evidence type="ECO:0000313" key="2">
    <source>
        <dbReference type="Proteomes" id="UP001500635"/>
    </source>
</evidence>
<dbReference type="PIRSF" id="PIRSF029171">
    <property type="entry name" value="Esterase_LipA"/>
    <property type="match status" value="1"/>
</dbReference>
<protein>
    <submittedName>
        <fullName evidence="1">Lipase family protein</fullName>
    </submittedName>
</protein>
<dbReference type="Pfam" id="PF03583">
    <property type="entry name" value="LIP"/>
    <property type="match status" value="1"/>
</dbReference>
<dbReference type="Gene3D" id="1.10.260.130">
    <property type="match status" value="1"/>
</dbReference>
<dbReference type="Proteomes" id="UP001500635">
    <property type="component" value="Unassembled WGS sequence"/>
</dbReference>
<keyword evidence="2" id="KW-1185">Reference proteome</keyword>
<sequence length="436" mass="47246">MTVVNDDVRTCEPAAEPWPAPAMAQPVGVDPFFDAPEGFADQPEGTVLRHRDVTVAFLGKVKQRVRATQLLYRTTTMHGAAEVTTTTVVTRASGAEPGAPLVSYQCAIDAIAPETFPSYVLQHGAVTQGTSFPQIEFVFVAAAVARGWTVSIPDHGGQAGRWGVPREPGYMTLDGIRACLRHEPLGLRADTRVGVWGYSGGGLATAWTAEVAPTYAPEINLVAGAMGAPVSDPGSTFVYLNKTLFTGLPTLFIAALAREYPPLRQLLDDHVNEKGRKVFYEDAPNWTPEQAIRAMAHKDLCHHADRPIDQMIELPTLKYIFDEIRPGQQTPSVPMLIVQSTRDQIVPLDDATAHADRYARGGTHVTYVTDDWSDHFSLHFLSAPLLFGWLADRLEGRPVTPAGRSSRKTIMASGAHLARTARLLGVAARVAVGRGL</sequence>
<dbReference type="SUPFAM" id="SSF53474">
    <property type="entry name" value="alpha/beta-Hydrolases"/>
    <property type="match status" value="1"/>
</dbReference>
<dbReference type="RefSeq" id="WP_344999508.1">
    <property type="nucleotide sequence ID" value="NZ_BAABFR010000087.1"/>
</dbReference>
<dbReference type="PANTHER" id="PTHR34853">
    <property type="match status" value="1"/>
</dbReference>
<gene>
    <name evidence="1" type="ORF">GCM10023147_40770</name>
</gene>
<name>A0ABP8K6C5_9ACTN</name>
<evidence type="ECO:0000313" key="1">
    <source>
        <dbReference type="EMBL" id="GAA4401333.1"/>
    </source>
</evidence>